<dbReference type="InterPro" id="IPR052041">
    <property type="entry name" value="Nucleic_acid_metab_PIN/TRAM"/>
</dbReference>
<evidence type="ECO:0000313" key="8">
    <source>
        <dbReference type="Proteomes" id="UP000052008"/>
    </source>
</evidence>
<dbReference type="AlphaFoldDB" id="A0A0S7WVF1"/>
<dbReference type="SUPFAM" id="SSF88723">
    <property type="entry name" value="PIN domain-like"/>
    <property type="match status" value="1"/>
</dbReference>
<dbReference type="Proteomes" id="UP000052008">
    <property type="component" value="Unassembled WGS sequence"/>
</dbReference>
<gene>
    <name evidence="7" type="ORF">AMJ39_01820</name>
</gene>
<dbReference type="STRING" id="1703770.AMJ39_01820"/>
<evidence type="ECO:0000256" key="5">
    <source>
        <dbReference type="SAM" id="Phobius"/>
    </source>
</evidence>
<evidence type="ECO:0000256" key="4">
    <source>
        <dbReference type="ARBA" id="ARBA00022842"/>
    </source>
</evidence>
<keyword evidence="5" id="KW-0812">Transmembrane</keyword>
<dbReference type="GO" id="GO:0004518">
    <property type="term" value="F:nuclease activity"/>
    <property type="evidence" value="ECO:0007669"/>
    <property type="project" value="UniProtKB-KW"/>
</dbReference>
<feature type="transmembrane region" description="Helical" evidence="5">
    <location>
        <begin position="81"/>
        <end position="100"/>
    </location>
</feature>
<organism evidence="7 8">
    <name type="scientific">candidate division TA06 bacterium DG_24</name>
    <dbReference type="NCBI Taxonomy" id="1703770"/>
    <lineage>
        <taxon>Bacteria</taxon>
        <taxon>Bacteria division TA06</taxon>
    </lineage>
</organism>
<feature type="transmembrane region" description="Helical" evidence="5">
    <location>
        <begin position="27"/>
        <end position="45"/>
    </location>
</feature>
<sequence length="326" mass="35034">MYVLFVLVCGLVGSAIAWRLEENVPGWAAAGVILAVVGLAIESLLRRLSVRRVVGGSIGLLLGLAIANAVAYVISTVPGTAHVRPIIFVLANVICGYLGLRVGSREAEPTSFLSFGLGAGGRGHDGEGKVLDTSAIIDGRVADVCESGFIEGRLIVPRFVMRELQQIADSPDPLRRARGRRGLEILKRIQQQKEVSVMIEDISVPETEDENARLVRFAEQKGVQLITSDYGVNKIGELHGVRVLNVNELAKALRPVFLPGEEVTVRLIKRGKESGQGVGYLEDGTMVVVDDGSNKIGRTVVSTVTSLLQTTAGRMIFSKLKGSEKR</sequence>
<feature type="domain" description="TRAM" evidence="6">
    <location>
        <begin position="256"/>
        <end position="317"/>
    </location>
</feature>
<reference evidence="7 8" key="1">
    <citation type="journal article" date="2015" name="Microbiome">
        <title>Genomic resolution of linkages in carbon, nitrogen, and sulfur cycling among widespread estuary sediment bacteria.</title>
        <authorList>
            <person name="Baker B.J."/>
            <person name="Lazar C.S."/>
            <person name="Teske A.P."/>
            <person name="Dick G.J."/>
        </authorList>
    </citation>
    <scope>NUCLEOTIDE SEQUENCE [LARGE SCALE GENOMIC DNA]</scope>
    <source>
        <strain evidence="7">DG_24</strain>
    </source>
</reference>
<keyword evidence="5" id="KW-0472">Membrane</keyword>
<comment type="cofactor">
    <cofactor evidence="1">
        <name>Mg(2+)</name>
        <dbReference type="ChEBI" id="CHEBI:18420"/>
    </cofactor>
</comment>
<dbReference type="Pfam" id="PF01938">
    <property type="entry name" value="TRAM"/>
    <property type="match status" value="1"/>
</dbReference>
<dbReference type="PANTHER" id="PTHR11603">
    <property type="entry name" value="AAA FAMILY ATPASE"/>
    <property type="match status" value="1"/>
</dbReference>
<protein>
    <recommendedName>
        <fullName evidence="6">TRAM domain-containing protein</fullName>
    </recommendedName>
</protein>
<dbReference type="PROSITE" id="PS50926">
    <property type="entry name" value="TRAM"/>
    <property type="match status" value="1"/>
</dbReference>
<evidence type="ECO:0000256" key="3">
    <source>
        <dbReference type="ARBA" id="ARBA00022801"/>
    </source>
</evidence>
<feature type="transmembrane region" description="Helical" evidence="5">
    <location>
        <begin position="57"/>
        <end position="75"/>
    </location>
</feature>
<dbReference type="Gene3D" id="3.40.50.1010">
    <property type="entry name" value="5'-nuclease"/>
    <property type="match status" value="1"/>
</dbReference>
<dbReference type="PATRIC" id="fig|1703770.3.peg.406"/>
<evidence type="ECO:0000256" key="2">
    <source>
        <dbReference type="ARBA" id="ARBA00022722"/>
    </source>
</evidence>
<dbReference type="InterPro" id="IPR002716">
    <property type="entry name" value="PIN_dom"/>
</dbReference>
<keyword evidence="5" id="KW-1133">Transmembrane helix</keyword>
<keyword evidence="4" id="KW-0460">Magnesium</keyword>
<dbReference type="GO" id="GO:0016787">
    <property type="term" value="F:hydrolase activity"/>
    <property type="evidence" value="ECO:0007669"/>
    <property type="project" value="UniProtKB-KW"/>
</dbReference>
<evidence type="ECO:0000259" key="6">
    <source>
        <dbReference type="PROSITE" id="PS50926"/>
    </source>
</evidence>
<dbReference type="EMBL" id="LIZS01000006">
    <property type="protein sequence ID" value="KPJ54173.1"/>
    <property type="molecule type" value="Genomic_DNA"/>
</dbReference>
<dbReference type="InterPro" id="IPR029060">
    <property type="entry name" value="PIN-like_dom_sf"/>
</dbReference>
<keyword evidence="2" id="KW-0540">Nuclease</keyword>
<keyword evidence="3" id="KW-0378">Hydrolase</keyword>
<evidence type="ECO:0000313" key="7">
    <source>
        <dbReference type="EMBL" id="KPJ54173.1"/>
    </source>
</evidence>
<dbReference type="SMART" id="SM00670">
    <property type="entry name" value="PINc"/>
    <property type="match status" value="1"/>
</dbReference>
<accession>A0A0S7WVF1</accession>
<dbReference type="CDD" id="cd09877">
    <property type="entry name" value="PIN_YacL-like"/>
    <property type="match status" value="1"/>
</dbReference>
<name>A0A0S7WVF1_UNCT6</name>
<comment type="caution">
    <text evidence="7">The sequence shown here is derived from an EMBL/GenBank/DDBJ whole genome shotgun (WGS) entry which is preliminary data.</text>
</comment>
<dbReference type="PANTHER" id="PTHR11603:SF147">
    <property type="entry name" value="MEMBRANE PROTEIN"/>
    <property type="match status" value="1"/>
</dbReference>
<evidence type="ECO:0000256" key="1">
    <source>
        <dbReference type="ARBA" id="ARBA00001946"/>
    </source>
</evidence>
<dbReference type="InterPro" id="IPR002792">
    <property type="entry name" value="TRAM_dom"/>
</dbReference>
<proteinExistence type="predicted"/>